<dbReference type="Gene3D" id="3.40.140.10">
    <property type="entry name" value="Cytidine Deaminase, domain 2"/>
    <property type="match status" value="1"/>
</dbReference>
<keyword evidence="1 3" id="KW-0963">Cytoplasm</keyword>
<dbReference type="PANTHER" id="PTHR30592:SF1">
    <property type="entry name" value="SULFUR CARRIER PROTEIN FDHD"/>
    <property type="match status" value="1"/>
</dbReference>
<dbReference type="HAMAP" id="MF_00187">
    <property type="entry name" value="FdhD"/>
    <property type="match status" value="1"/>
</dbReference>
<keyword evidence="2 3" id="KW-0501">Molybdenum cofactor biosynthesis</keyword>
<evidence type="ECO:0000256" key="1">
    <source>
        <dbReference type="ARBA" id="ARBA00022490"/>
    </source>
</evidence>
<organism evidence="4 5">
    <name type="scientific">Acidicapsa dinghuensis</name>
    <dbReference type="NCBI Taxonomy" id="2218256"/>
    <lineage>
        <taxon>Bacteria</taxon>
        <taxon>Pseudomonadati</taxon>
        <taxon>Acidobacteriota</taxon>
        <taxon>Terriglobia</taxon>
        <taxon>Terriglobales</taxon>
        <taxon>Acidobacteriaceae</taxon>
        <taxon>Acidicapsa</taxon>
    </lineage>
</organism>
<name>A0ABW1EAQ1_9BACT</name>
<dbReference type="Gene3D" id="3.10.20.10">
    <property type="match status" value="1"/>
</dbReference>
<sequence>MGKSIEDKAEGAVPERSLQLTQVMEWNDGAVHRQQDELSAEEPLDIRVGDGGGDFTPISVTMRTPGNDEELAAGFLWTEGIVEDAAQIAGVALRVSSASGKRNVVEIELGDSSFEPRQLQRNFFAASSCGICGKASIEAIRRRGLRAPNQDFRISPGLLCELPDRLREKQAVFRRTGGLHAAALFNAAGELLVLREDIGRHNAVDKIAGWALMRGLLPLSQHMMLVSGRGGFEIVQKCLAVGLPVLASVSAPSNLAVQLARELGLTLVGFLRERRFVIYAGEQRLGL</sequence>
<dbReference type="InterPro" id="IPR003786">
    <property type="entry name" value="FdhD"/>
</dbReference>
<dbReference type="NCBIfam" id="NF001943">
    <property type="entry name" value="PRK00724.1-2"/>
    <property type="match status" value="1"/>
</dbReference>
<proteinExistence type="inferred from homology"/>
<feature type="binding site" evidence="3">
    <location>
        <begin position="270"/>
        <end position="275"/>
    </location>
    <ligand>
        <name>Mo-bis(molybdopterin guanine dinucleotide)</name>
        <dbReference type="ChEBI" id="CHEBI:60539"/>
    </ligand>
</feature>
<comment type="function">
    <text evidence="3">Required for formate dehydrogenase (FDH) activity. Acts as a sulfur carrier protein that transfers sulfur from IscS to the molybdenum cofactor prior to its insertion into FDH.</text>
</comment>
<evidence type="ECO:0000256" key="3">
    <source>
        <dbReference type="HAMAP-Rule" id="MF_00187"/>
    </source>
</evidence>
<accession>A0ABW1EAQ1</accession>
<dbReference type="PANTHER" id="PTHR30592">
    <property type="entry name" value="FORMATE DEHYDROGENASE"/>
    <property type="match status" value="1"/>
</dbReference>
<evidence type="ECO:0000313" key="5">
    <source>
        <dbReference type="Proteomes" id="UP001596091"/>
    </source>
</evidence>
<keyword evidence="5" id="KW-1185">Reference proteome</keyword>
<dbReference type="Proteomes" id="UP001596091">
    <property type="component" value="Unassembled WGS sequence"/>
</dbReference>
<dbReference type="InterPro" id="IPR016193">
    <property type="entry name" value="Cytidine_deaminase-like"/>
</dbReference>
<evidence type="ECO:0000256" key="2">
    <source>
        <dbReference type="ARBA" id="ARBA00023150"/>
    </source>
</evidence>
<dbReference type="NCBIfam" id="TIGR00129">
    <property type="entry name" value="fdhD_narQ"/>
    <property type="match status" value="1"/>
</dbReference>
<evidence type="ECO:0000313" key="4">
    <source>
        <dbReference type="EMBL" id="MFC5861138.1"/>
    </source>
</evidence>
<dbReference type="EMBL" id="JBHSPH010000001">
    <property type="protein sequence ID" value="MFC5861138.1"/>
    <property type="molecule type" value="Genomic_DNA"/>
</dbReference>
<comment type="similarity">
    <text evidence="3">Belongs to the FdhD family.</text>
</comment>
<comment type="caution">
    <text evidence="4">The sequence shown here is derived from an EMBL/GenBank/DDBJ whole genome shotgun (WGS) entry which is preliminary data.</text>
</comment>
<protein>
    <recommendedName>
        <fullName evidence="3">Sulfur carrier protein FdhD</fullName>
    </recommendedName>
</protein>
<dbReference type="PIRSF" id="PIRSF015626">
    <property type="entry name" value="FdhD"/>
    <property type="match status" value="1"/>
</dbReference>
<comment type="subcellular location">
    <subcellularLocation>
        <location evidence="3">Cytoplasm</location>
    </subcellularLocation>
</comment>
<dbReference type="RefSeq" id="WP_263334342.1">
    <property type="nucleotide sequence ID" value="NZ_JAGSYH010000002.1"/>
</dbReference>
<reference evidence="5" key="1">
    <citation type="journal article" date="2019" name="Int. J. Syst. Evol. Microbiol.">
        <title>The Global Catalogue of Microorganisms (GCM) 10K type strain sequencing project: providing services to taxonomists for standard genome sequencing and annotation.</title>
        <authorList>
            <consortium name="The Broad Institute Genomics Platform"/>
            <consortium name="The Broad Institute Genome Sequencing Center for Infectious Disease"/>
            <person name="Wu L."/>
            <person name="Ma J."/>
        </authorList>
    </citation>
    <scope>NUCLEOTIDE SEQUENCE [LARGE SCALE GENOMIC DNA]</scope>
    <source>
        <strain evidence="5">JCM 4087</strain>
    </source>
</reference>
<dbReference type="Pfam" id="PF02634">
    <property type="entry name" value="FdhD-NarQ"/>
    <property type="match status" value="1"/>
</dbReference>
<dbReference type="SUPFAM" id="SSF53927">
    <property type="entry name" value="Cytidine deaminase-like"/>
    <property type="match status" value="1"/>
</dbReference>
<gene>
    <name evidence="3 4" type="primary">fdhD</name>
    <name evidence="4" type="ORF">ACFPT7_02410</name>
</gene>
<feature type="active site" description="Cysteine persulfide intermediate" evidence="3">
    <location>
        <position position="129"/>
    </location>
</feature>